<evidence type="ECO:0000313" key="7">
    <source>
        <dbReference type="Proteomes" id="UP001500630"/>
    </source>
</evidence>
<evidence type="ECO:0000256" key="4">
    <source>
        <dbReference type="PROSITE-ProRule" id="PRU00335"/>
    </source>
</evidence>
<protein>
    <submittedName>
        <fullName evidence="6">TetR family transcriptional regulator</fullName>
    </submittedName>
</protein>
<keyword evidence="1" id="KW-0805">Transcription regulation</keyword>
<reference evidence="7" key="1">
    <citation type="journal article" date="2019" name="Int. J. Syst. Evol. Microbiol.">
        <title>The Global Catalogue of Microorganisms (GCM) 10K type strain sequencing project: providing services to taxonomists for standard genome sequencing and annotation.</title>
        <authorList>
            <consortium name="The Broad Institute Genomics Platform"/>
            <consortium name="The Broad Institute Genome Sequencing Center for Infectious Disease"/>
            <person name="Wu L."/>
            <person name="Ma J."/>
        </authorList>
    </citation>
    <scope>NUCLEOTIDE SEQUENCE [LARGE SCALE GENOMIC DNA]</scope>
    <source>
        <strain evidence="7">JCM 17326</strain>
    </source>
</reference>
<dbReference type="EMBL" id="BAABDQ010000002">
    <property type="protein sequence ID" value="GAA3533377.1"/>
    <property type="molecule type" value="Genomic_DNA"/>
</dbReference>
<dbReference type="PANTHER" id="PTHR47506:SF1">
    <property type="entry name" value="HTH-TYPE TRANSCRIPTIONAL REGULATOR YJDC"/>
    <property type="match status" value="1"/>
</dbReference>
<keyword evidence="7" id="KW-1185">Reference proteome</keyword>
<dbReference type="Proteomes" id="UP001500630">
    <property type="component" value="Unassembled WGS sequence"/>
</dbReference>
<dbReference type="SUPFAM" id="SSF46689">
    <property type="entry name" value="Homeodomain-like"/>
    <property type="match status" value="1"/>
</dbReference>
<proteinExistence type="predicted"/>
<evidence type="ECO:0000259" key="5">
    <source>
        <dbReference type="PROSITE" id="PS50977"/>
    </source>
</evidence>
<dbReference type="InterPro" id="IPR009057">
    <property type="entry name" value="Homeodomain-like_sf"/>
</dbReference>
<keyword evidence="3" id="KW-0804">Transcription</keyword>
<dbReference type="SUPFAM" id="SSF48498">
    <property type="entry name" value="Tetracyclin repressor-like, C-terminal domain"/>
    <property type="match status" value="1"/>
</dbReference>
<dbReference type="Gene3D" id="1.10.357.10">
    <property type="entry name" value="Tetracycline Repressor, domain 2"/>
    <property type="match status" value="1"/>
</dbReference>
<evidence type="ECO:0000256" key="1">
    <source>
        <dbReference type="ARBA" id="ARBA00023015"/>
    </source>
</evidence>
<dbReference type="PROSITE" id="PS50977">
    <property type="entry name" value="HTH_TETR_2"/>
    <property type="match status" value="1"/>
</dbReference>
<feature type="domain" description="HTH tetR-type" evidence="5">
    <location>
        <begin position="9"/>
        <end position="69"/>
    </location>
</feature>
<accession>A0ABP6VGB8</accession>
<gene>
    <name evidence="6" type="ORF">GCM10022419_010770</name>
</gene>
<dbReference type="PRINTS" id="PR00455">
    <property type="entry name" value="HTHTETR"/>
</dbReference>
<dbReference type="PANTHER" id="PTHR47506">
    <property type="entry name" value="TRANSCRIPTIONAL REGULATORY PROTEIN"/>
    <property type="match status" value="1"/>
</dbReference>
<evidence type="ECO:0000256" key="3">
    <source>
        <dbReference type="ARBA" id="ARBA00023163"/>
    </source>
</evidence>
<name>A0ABP6VGB8_9ACTN</name>
<dbReference type="RefSeq" id="WP_345559248.1">
    <property type="nucleotide sequence ID" value="NZ_BAABDQ010000002.1"/>
</dbReference>
<dbReference type="Gene3D" id="1.10.10.60">
    <property type="entry name" value="Homeodomain-like"/>
    <property type="match status" value="1"/>
</dbReference>
<dbReference type="InterPro" id="IPR036271">
    <property type="entry name" value="Tet_transcr_reg_TetR-rel_C_sf"/>
</dbReference>
<feature type="DNA-binding region" description="H-T-H motif" evidence="4">
    <location>
        <begin position="32"/>
        <end position="51"/>
    </location>
</feature>
<dbReference type="InterPro" id="IPR001647">
    <property type="entry name" value="HTH_TetR"/>
</dbReference>
<sequence length="217" mass="23690">MAGKQQPGAETRDRLIEAAAETVRSHGYAGTSARAIATAAGVNSALVFYHFGGVDPLLLAALDRSSQQRMAAYRQAVDECRTLEELVETANKIYNADLEGGHITFFAEVVGASIARPELRKEITARAEPWIDFVEEALERVIGGSPLARLLPPRDLAYAAITFYLGVNLFTHLDADRTRTQALFGLAERVAPRARLLTMRFPSRRGRAAKTPAPDEP</sequence>
<organism evidence="6 7">
    <name type="scientific">Nonomuraea rosea</name>
    <dbReference type="NCBI Taxonomy" id="638574"/>
    <lineage>
        <taxon>Bacteria</taxon>
        <taxon>Bacillati</taxon>
        <taxon>Actinomycetota</taxon>
        <taxon>Actinomycetes</taxon>
        <taxon>Streptosporangiales</taxon>
        <taxon>Streptosporangiaceae</taxon>
        <taxon>Nonomuraea</taxon>
    </lineage>
</organism>
<dbReference type="Pfam" id="PF00440">
    <property type="entry name" value="TetR_N"/>
    <property type="match status" value="1"/>
</dbReference>
<evidence type="ECO:0000256" key="2">
    <source>
        <dbReference type="ARBA" id="ARBA00023125"/>
    </source>
</evidence>
<keyword evidence="2 4" id="KW-0238">DNA-binding</keyword>
<comment type="caution">
    <text evidence="6">The sequence shown here is derived from an EMBL/GenBank/DDBJ whole genome shotgun (WGS) entry which is preliminary data.</text>
</comment>
<evidence type="ECO:0000313" key="6">
    <source>
        <dbReference type="EMBL" id="GAA3533377.1"/>
    </source>
</evidence>